<evidence type="ECO:0000313" key="6">
    <source>
        <dbReference type="EMBL" id="XDO98117.1"/>
    </source>
</evidence>
<dbReference type="SUPFAM" id="SSF53850">
    <property type="entry name" value="Periplasmic binding protein-like II"/>
    <property type="match status" value="1"/>
</dbReference>
<organism evidence="6">
    <name type="scientific">Caulobacter sp. 73W</name>
    <dbReference type="NCBI Taxonomy" id="3161137"/>
    <lineage>
        <taxon>Bacteria</taxon>
        <taxon>Pseudomonadati</taxon>
        <taxon>Pseudomonadota</taxon>
        <taxon>Alphaproteobacteria</taxon>
        <taxon>Caulobacterales</taxon>
        <taxon>Caulobacteraceae</taxon>
        <taxon>Caulobacter</taxon>
    </lineage>
</organism>
<proteinExistence type="inferred from homology"/>
<keyword evidence="4" id="KW-0804">Transcription</keyword>
<dbReference type="SUPFAM" id="SSF46785">
    <property type="entry name" value="Winged helix' DNA-binding domain"/>
    <property type="match status" value="2"/>
</dbReference>
<dbReference type="PROSITE" id="PS50931">
    <property type="entry name" value="HTH_LYSR"/>
    <property type="match status" value="2"/>
</dbReference>
<dbReference type="InterPro" id="IPR005119">
    <property type="entry name" value="LysR_subst-bd"/>
</dbReference>
<dbReference type="GO" id="GO:0000976">
    <property type="term" value="F:transcription cis-regulatory region binding"/>
    <property type="evidence" value="ECO:0007669"/>
    <property type="project" value="TreeGrafter"/>
</dbReference>
<dbReference type="PRINTS" id="PR00039">
    <property type="entry name" value="HTHLYSR"/>
</dbReference>
<name>A0AB39KVT4_9CAUL</name>
<dbReference type="Gene3D" id="1.10.10.10">
    <property type="entry name" value="Winged helix-like DNA-binding domain superfamily/Winged helix DNA-binding domain"/>
    <property type="match status" value="2"/>
</dbReference>
<evidence type="ECO:0000256" key="1">
    <source>
        <dbReference type="ARBA" id="ARBA00009437"/>
    </source>
</evidence>
<feature type="domain" description="HTH lysR-type" evidence="5">
    <location>
        <begin position="7"/>
        <end position="64"/>
    </location>
</feature>
<dbReference type="EMBL" id="CP158375">
    <property type="protein sequence ID" value="XDO98117.1"/>
    <property type="molecule type" value="Genomic_DNA"/>
</dbReference>
<evidence type="ECO:0000259" key="5">
    <source>
        <dbReference type="PROSITE" id="PS50931"/>
    </source>
</evidence>
<dbReference type="GO" id="GO:0003700">
    <property type="term" value="F:DNA-binding transcription factor activity"/>
    <property type="evidence" value="ECO:0007669"/>
    <property type="project" value="InterPro"/>
</dbReference>
<dbReference type="RefSeq" id="WP_369061781.1">
    <property type="nucleotide sequence ID" value="NZ_CP158375.1"/>
</dbReference>
<dbReference type="Pfam" id="PF03466">
    <property type="entry name" value="LysR_substrate"/>
    <property type="match status" value="1"/>
</dbReference>
<dbReference type="InterPro" id="IPR000847">
    <property type="entry name" value="LysR_HTH_N"/>
</dbReference>
<feature type="domain" description="HTH lysR-type" evidence="5">
    <location>
        <begin position="104"/>
        <end position="161"/>
    </location>
</feature>
<keyword evidence="3" id="KW-0238">DNA-binding</keyword>
<comment type="similarity">
    <text evidence="1">Belongs to the LysR transcriptional regulatory family.</text>
</comment>
<dbReference type="InterPro" id="IPR036390">
    <property type="entry name" value="WH_DNA-bd_sf"/>
</dbReference>
<gene>
    <name evidence="6" type="ORF">ABOZ73_06790</name>
</gene>
<reference evidence="6" key="1">
    <citation type="submission" date="2024-06" db="EMBL/GenBank/DDBJ databases">
        <title>Caulobacter inopinatus, sp. nov.</title>
        <authorList>
            <person name="Donachie S.P."/>
        </authorList>
    </citation>
    <scope>NUCLEOTIDE SEQUENCE</scope>
    <source>
        <strain evidence="6">73W</strain>
    </source>
</reference>
<keyword evidence="2" id="KW-0805">Transcription regulation</keyword>
<protein>
    <submittedName>
        <fullName evidence="6">LysR family transcriptional regulator</fullName>
    </submittedName>
</protein>
<dbReference type="AlphaFoldDB" id="A0AB39KVT4"/>
<dbReference type="PANTHER" id="PTHR30126">
    <property type="entry name" value="HTH-TYPE TRANSCRIPTIONAL REGULATOR"/>
    <property type="match status" value="1"/>
</dbReference>
<evidence type="ECO:0000256" key="2">
    <source>
        <dbReference type="ARBA" id="ARBA00023015"/>
    </source>
</evidence>
<dbReference type="PANTHER" id="PTHR30126:SF98">
    <property type="entry name" value="HTH-TYPE TRANSCRIPTIONAL ACTIVATOR BAUR"/>
    <property type="match status" value="1"/>
</dbReference>
<dbReference type="InterPro" id="IPR036388">
    <property type="entry name" value="WH-like_DNA-bd_sf"/>
</dbReference>
<dbReference type="Pfam" id="PF00126">
    <property type="entry name" value="HTH_1"/>
    <property type="match status" value="2"/>
</dbReference>
<evidence type="ECO:0000256" key="3">
    <source>
        <dbReference type="ARBA" id="ARBA00023125"/>
    </source>
</evidence>
<evidence type="ECO:0000256" key="4">
    <source>
        <dbReference type="ARBA" id="ARBA00023163"/>
    </source>
</evidence>
<sequence>MTSPFDLNLRHLEAAAAVARLGGVSAAADAVNLSQPALTQGLAKLEARLGHRLFDRHSAGASPTAAGRLLALRVERALNLLADGVRQVRRGLRLPPLGPVARQVTMTQLRALIGVERAGSYVAAAREAGVSQPSLHHAVRELEGLLGAPMLAREGRAVRPTLAATRFVRPARLALSELQAALDELTALETGGAGRLVIGAMPLARAALLPSTLARFSASRPAARIRVVEGPYPELLAGLLNGDIDCLIGALRSPRPDPDVEQSPLFVDRLFVVAGAGHPLDGAASAEQLAHHPWVMSSPTAPLFARWAAMFSSAGLAAPPVQVECGSVMAIRGLLLAGDWLTVLSEDQFRLEELAGLLKRIGGPISNSERSIGLTTRADWRPTALQADFLTELRGEVMRTRPQEFQ</sequence>
<accession>A0AB39KVT4</accession>
<dbReference type="Gene3D" id="3.40.190.10">
    <property type="entry name" value="Periplasmic binding protein-like II"/>
    <property type="match status" value="2"/>
</dbReference>